<dbReference type="PROSITE" id="PS51032">
    <property type="entry name" value="AP2_ERF"/>
    <property type="match status" value="1"/>
</dbReference>
<evidence type="ECO:0000256" key="6">
    <source>
        <dbReference type="SAM" id="MobiDB-lite"/>
    </source>
</evidence>
<gene>
    <name evidence="8" type="ORF">Sjap_014367</name>
</gene>
<dbReference type="PRINTS" id="PR00367">
    <property type="entry name" value="ETHRSPELEMNT"/>
</dbReference>
<evidence type="ECO:0000313" key="9">
    <source>
        <dbReference type="Proteomes" id="UP001417504"/>
    </source>
</evidence>
<name>A0AAP0P0X0_9MAGN</name>
<dbReference type="InterPro" id="IPR016177">
    <property type="entry name" value="DNA-bd_dom_sf"/>
</dbReference>
<dbReference type="Pfam" id="PF00847">
    <property type="entry name" value="AP2"/>
    <property type="match status" value="1"/>
</dbReference>
<keyword evidence="9" id="KW-1185">Reference proteome</keyword>
<reference evidence="8 9" key="1">
    <citation type="submission" date="2024-01" db="EMBL/GenBank/DDBJ databases">
        <title>Genome assemblies of Stephania.</title>
        <authorList>
            <person name="Yang L."/>
        </authorList>
    </citation>
    <scope>NUCLEOTIDE SEQUENCE [LARGE SCALE GENOMIC DNA]</scope>
    <source>
        <strain evidence="8">QJT</strain>
        <tissue evidence="8">Leaf</tissue>
    </source>
</reference>
<protein>
    <recommendedName>
        <fullName evidence="7">AP2/ERF domain-containing protein</fullName>
    </recommendedName>
</protein>
<feature type="domain" description="AP2/ERF" evidence="7">
    <location>
        <begin position="108"/>
        <end position="165"/>
    </location>
</feature>
<keyword evidence="3" id="KW-0238">DNA-binding</keyword>
<accession>A0AAP0P0X0</accession>
<keyword evidence="5" id="KW-0539">Nucleus</keyword>
<evidence type="ECO:0000256" key="1">
    <source>
        <dbReference type="ARBA" id="ARBA00004123"/>
    </source>
</evidence>
<dbReference type="CDD" id="cd00018">
    <property type="entry name" value="AP2"/>
    <property type="match status" value="1"/>
</dbReference>
<dbReference type="GO" id="GO:0005634">
    <property type="term" value="C:nucleus"/>
    <property type="evidence" value="ECO:0007669"/>
    <property type="project" value="UniProtKB-SubCell"/>
</dbReference>
<evidence type="ECO:0000256" key="5">
    <source>
        <dbReference type="ARBA" id="ARBA00023242"/>
    </source>
</evidence>
<organism evidence="8 9">
    <name type="scientific">Stephania japonica</name>
    <dbReference type="NCBI Taxonomy" id="461633"/>
    <lineage>
        <taxon>Eukaryota</taxon>
        <taxon>Viridiplantae</taxon>
        <taxon>Streptophyta</taxon>
        <taxon>Embryophyta</taxon>
        <taxon>Tracheophyta</taxon>
        <taxon>Spermatophyta</taxon>
        <taxon>Magnoliopsida</taxon>
        <taxon>Ranunculales</taxon>
        <taxon>Menispermaceae</taxon>
        <taxon>Menispermoideae</taxon>
        <taxon>Cissampelideae</taxon>
        <taxon>Stephania</taxon>
    </lineage>
</organism>
<comment type="caution">
    <text evidence="8">The sequence shown here is derived from an EMBL/GenBank/DDBJ whole genome shotgun (WGS) entry which is preliminary data.</text>
</comment>
<evidence type="ECO:0000256" key="3">
    <source>
        <dbReference type="ARBA" id="ARBA00023125"/>
    </source>
</evidence>
<dbReference type="GO" id="GO:0003700">
    <property type="term" value="F:DNA-binding transcription factor activity"/>
    <property type="evidence" value="ECO:0007669"/>
    <property type="project" value="InterPro"/>
</dbReference>
<dbReference type="PANTHER" id="PTHR31194">
    <property type="entry name" value="SHN SHINE , DNA BINDING / TRANSCRIPTION FACTOR"/>
    <property type="match status" value="1"/>
</dbReference>
<evidence type="ECO:0000259" key="7">
    <source>
        <dbReference type="PROSITE" id="PS51032"/>
    </source>
</evidence>
<sequence>MSQSTTTVKFSEHVVRTKKLVSSVRKIRIKKPNKMVRIIFTDRDATDSSSSEDEEEDHQCVRRVKKHIQEIDFEIHHQAKAKVKQNQKRKRGGRRFSVPAPDESRRKRFRGVRQRPWGRWAAEIRDPNRRKRLWLGTYDTAEEAATVYDEAAVRLKGPDAVTNFPAQTKTEITDVTDNGVFSKEMASPTSVLRSCGDDDLLTPFDGFCPNQDVIDAFWFDSDAAFAVPDFEFPKRYFGEEEEFGEFDVDYFSLEVVRV</sequence>
<dbReference type="InterPro" id="IPR050913">
    <property type="entry name" value="AP2/ERF_ERF"/>
</dbReference>
<dbReference type="PANTHER" id="PTHR31194:SF166">
    <property type="entry name" value="PATHOGENESIS-RELATED GENES TRANSCRIPTIONAL ACTIVATOR PTI6"/>
    <property type="match status" value="1"/>
</dbReference>
<evidence type="ECO:0000256" key="2">
    <source>
        <dbReference type="ARBA" id="ARBA00023015"/>
    </source>
</evidence>
<feature type="region of interest" description="Disordered" evidence="6">
    <location>
        <begin position="80"/>
        <end position="110"/>
    </location>
</feature>
<keyword evidence="4" id="KW-0804">Transcription</keyword>
<feature type="compositionally biased region" description="Basic residues" evidence="6">
    <location>
        <begin position="80"/>
        <end position="94"/>
    </location>
</feature>
<dbReference type="SMART" id="SM00380">
    <property type="entry name" value="AP2"/>
    <property type="match status" value="1"/>
</dbReference>
<proteinExistence type="predicted"/>
<evidence type="ECO:0000256" key="4">
    <source>
        <dbReference type="ARBA" id="ARBA00023163"/>
    </source>
</evidence>
<dbReference type="InterPro" id="IPR036955">
    <property type="entry name" value="AP2/ERF_dom_sf"/>
</dbReference>
<dbReference type="Gene3D" id="3.30.730.10">
    <property type="entry name" value="AP2/ERF domain"/>
    <property type="match status" value="1"/>
</dbReference>
<dbReference type="GO" id="GO:0003677">
    <property type="term" value="F:DNA binding"/>
    <property type="evidence" value="ECO:0007669"/>
    <property type="project" value="UniProtKB-KW"/>
</dbReference>
<dbReference type="FunFam" id="3.30.730.10:FF:000001">
    <property type="entry name" value="Ethylene-responsive transcription factor 2"/>
    <property type="match status" value="1"/>
</dbReference>
<comment type="subcellular location">
    <subcellularLocation>
        <location evidence="1">Nucleus</location>
    </subcellularLocation>
</comment>
<dbReference type="PIRSF" id="PIRSF038123">
    <property type="entry name" value="PTI6"/>
    <property type="match status" value="1"/>
</dbReference>
<dbReference type="AlphaFoldDB" id="A0AAP0P0X0"/>
<dbReference type="EMBL" id="JBBNAE010000005">
    <property type="protein sequence ID" value="KAK9124765.1"/>
    <property type="molecule type" value="Genomic_DNA"/>
</dbReference>
<dbReference type="SUPFAM" id="SSF54171">
    <property type="entry name" value="DNA-binding domain"/>
    <property type="match status" value="1"/>
</dbReference>
<dbReference type="Proteomes" id="UP001417504">
    <property type="component" value="Unassembled WGS sequence"/>
</dbReference>
<dbReference type="InterPro" id="IPR001471">
    <property type="entry name" value="AP2/ERF_dom"/>
</dbReference>
<keyword evidence="2" id="KW-0805">Transcription regulation</keyword>
<evidence type="ECO:0000313" key="8">
    <source>
        <dbReference type="EMBL" id="KAK9124765.1"/>
    </source>
</evidence>